<reference evidence="1" key="1">
    <citation type="journal article" date="2021" name="Nat. Commun.">
        <title>Genetic determinants of endophytism in the Arabidopsis root mycobiome.</title>
        <authorList>
            <person name="Mesny F."/>
            <person name="Miyauchi S."/>
            <person name="Thiergart T."/>
            <person name="Pickel B."/>
            <person name="Atanasova L."/>
            <person name="Karlsson M."/>
            <person name="Huettel B."/>
            <person name="Barry K.W."/>
            <person name="Haridas S."/>
            <person name="Chen C."/>
            <person name="Bauer D."/>
            <person name="Andreopoulos W."/>
            <person name="Pangilinan J."/>
            <person name="LaButti K."/>
            <person name="Riley R."/>
            <person name="Lipzen A."/>
            <person name="Clum A."/>
            <person name="Drula E."/>
            <person name="Henrissat B."/>
            <person name="Kohler A."/>
            <person name="Grigoriev I.V."/>
            <person name="Martin F.M."/>
            <person name="Hacquard S."/>
        </authorList>
    </citation>
    <scope>NUCLEOTIDE SEQUENCE</scope>
    <source>
        <strain evidence="1">MPI-CAGE-AT-0147</strain>
    </source>
</reference>
<gene>
    <name evidence="1" type="ORF">EDB81DRAFT_438124</name>
</gene>
<dbReference type="AlphaFoldDB" id="A0A9P9F4D5"/>
<protein>
    <submittedName>
        <fullName evidence="1">Uncharacterized protein</fullName>
    </submittedName>
</protein>
<accession>A0A9P9F4D5</accession>
<proteinExistence type="predicted"/>
<name>A0A9P9F4D5_9HYPO</name>
<dbReference type="EMBL" id="JAGMUV010000006">
    <property type="protein sequence ID" value="KAH7152934.1"/>
    <property type="molecule type" value="Genomic_DNA"/>
</dbReference>
<comment type="caution">
    <text evidence="1">The sequence shown here is derived from an EMBL/GenBank/DDBJ whole genome shotgun (WGS) entry which is preliminary data.</text>
</comment>
<organism evidence="1 2">
    <name type="scientific">Dactylonectria macrodidyma</name>
    <dbReference type="NCBI Taxonomy" id="307937"/>
    <lineage>
        <taxon>Eukaryota</taxon>
        <taxon>Fungi</taxon>
        <taxon>Dikarya</taxon>
        <taxon>Ascomycota</taxon>
        <taxon>Pezizomycotina</taxon>
        <taxon>Sordariomycetes</taxon>
        <taxon>Hypocreomycetidae</taxon>
        <taxon>Hypocreales</taxon>
        <taxon>Nectriaceae</taxon>
        <taxon>Dactylonectria</taxon>
    </lineage>
</organism>
<evidence type="ECO:0000313" key="1">
    <source>
        <dbReference type="EMBL" id="KAH7152934.1"/>
    </source>
</evidence>
<keyword evidence="2" id="KW-1185">Reference proteome</keyword>
<dbReference type="Proteomes" id="UP000738349">
    <property type="component" value="Unassembled WGS sequence"/>
</dbReference>
<evidence type="ECO:0000313" key="2">
    <source>
        <dbReference type="Proteomes" id="UP000738349"/>
    </source>
</evidence>
<sequence length="167" mass="17713">MRSASSRFTRPLSEPLPLPLSLSLSPAEAARRRPFLCWGVAVVPVVPPQSAGGMIHAKAISSVGAKKPVIPTSQMALGACWEQRAVSKASTLAGVTVTATMGPRSASLFWRTLNHSAGVVVNWLTCRGGVDADPAPPRLQVATEARPLMAPPGPWGQASWQYWIHIS</sequence>